<feature type="domain" description="Rv2993c-like N-terminal" evidence="4">
    <location>
        <begin position="1"/>
        <end position="51"/>
    </location>
</feature>
<dbReference type="InterPro" id="IPR036663">
    <property type="entry name" value="Fumarylacetoacetase_C_sf"/>
</dbReference>
<dbReference type="GO" id="GO:0046872">
    <property type="term" value="F:metal ion binding"/>
    <property type="evidence" value="ECO:0007669"/>
    <property type="project" value="UniProtKB-KW"/>
</dbReference>
<gene>
    <name evidence="5" type="ORF">CWE10_15855</name>
</gene>
<dbReference type="AlphaFoldDB" id="A0A953IBG7"/>
<dbReference type="FunFam" id="3.90.850.10:FF:000002">
    <property type="entry name" value="2-hydroxyhepta-2,4-diene-1,7-dioate isomerase"/>
    <property type="match status" value="1"/>
</dbReference>
<evidence type="ECO:0000259" key="3">
    <source>
        <dbReference type="Pfam" id="PF01557"/>
    </source>
</evidence>
<evidence type="ECO:0000259" key="4">
    <source>
        <dbReference type="Pfam" id="PF10370"/>
    </source>
</evidence>
<dbReference type="GO" id="GO:0016853">
    <property type="term" value="F:isomerase activity"/>
    <property type="evidence" value="ECO:0007669"/>
    <property type="project" value="UniProtKB-ARBA"/>
</dbReference>
<dbReference type="GO" id="GO:0019752">
    <property type="term" value="P:carboxylic acid metabolic process"/>
    <property type="evidence" value="ECO:0007669"/>
    <property type="project" value="UniProtKB-ARBA"/>
</dbReference>
<name>A0A953IBG7_SYMTR</name>
<sequence>MRYVRFLTEDAPPRWGRQEGDVVHELDGAPYEGGQPTGRTVPLQAVQLLAPVTPSKIVCIGRNYRDHAAELGNAAPERPMFFLKAPSALIGPGEAIRLPDPDATVHWEAELAVVIGRRMKDVAPADALSYVFGYTIANDVSHRDAQKADGAFGFGRGKSYDTFCPCGPAVVTEGIDPADALITLTCNEEVRQSDSTGLMIHPVPELLSYLSQIMTLMPGDLVLTGTPKGVGAMKPGDLIEIHIPGIGTLANPVV</sequence>
<dbReference type="PANTHER" id="PTHR11820">
    <property type="entry name" value="ACYLPYRUVASE"/>
    <property type="match status" value="1"/>
</dbReference>
<dbReference type="Pfam" id="PF10370">
    <property type="entry name" value="Rv2993c-like_N"/>
    <property type="match status" value="1"/>
</dbReference>
<dbReference type="SUPFAM" id="SSF56529">
    <property type="entry name" value="FAH"/>
    <property type="match status" value="1"/>
</dbReference>
<dbReference type="OMA" id="EYKGQSP"/>
<proteinExistence type="inferred from homology"/>
<organism evidence="5 6">
    <name type="scientific">Symbiobacterium thermophilum</name>
    <dbReference type="NCBI Taxonomy" id="2734"/>
    <lineage>
        <taxon>Bacteria</taxon>
        <taxon>Bacillati</taxon>
        <taxon>Bacillota</taxon>
        <taxon>Clostridia</taxon>
        <taxon>Eubacteriales</taxon>
        <taxon>Symbiobacteriaceae</taxon>
        <taxon>Symbiobacterium</taxon>
    </lineage>
</organism>
<comment type="caution">
    <text evidence="5">The sequence shown here is derived from an EMBL/GenBank/DDBJ whole genome shotgun (WGS) entry which is preliminary data.</text>
</comment>
<dbReference type="Pfam" id="PF01557">
    <property type="entry name" value="FAA_hydrolase"/>
    <property type="match status" value="1"/>
</dbReference>
<dbReference type="RefSeq" id="WP_011197067.1">
    <property type="nucleotide sequence ID" value="NZ_JACSIR010000013.1"/>
</dbReference>
<dbReference type="InterPro" id="IPR011234">
    <property type="entry name" value="Fumarylacetoacetase-like_C"/>
</dbReference>
<feature type="domain" description="Fumarylacetoacetase-like C-terminal" evidence="3">
    <location>
        <begin position="56"/>
        <end position="254"/>
    </location>
</feature>
<evidence type="ECO:0000256" key="1">
    <source>
        <dbReference type="ARBA" id="ARBA00010211"/>
    </source>
</evidence>
<keyword evidence="5" id="KW-0378">Hydrolase</keyword>
<dbReference type="InterPro" id="IPR018833">
    <property type="entry name" value="Rv2993c-like_N"/>
</dbReference>
<accession>A0A953IBG7</accession>
<comment type="similarity">
    <text evidence="1">Belongs to the FAH family.</text>
</comment>
<dbReference type="Proteomes" id="UP000732377">
    <property type="component" value="Unassembled WGS sequence"/>
</dbReference>
<dbReference type="GO" id="GO:0018773">
    <property type="term" value="F:acetylpyruvate hydrolase activity"/>
    <property type="evidence" value="ECO:0007669"/>
    <property type="project" value="TreeGrafter"/>
</dbReference>
<evidence type="ECO:0000256" key="2">
    <source>
        <dbReference type="ARBA" id="ARBA00022723"/>
    </source>
</evidence>
<keyword evidence="2" id="KW-0479">Metal-binding</keyword>
<dbReference type="PANTHER" id="PTHR11820:SF7">
    <property type="entry name" value="ACYLPYRUVASE FAHD1, MITOCHONDRIAL"/>
    <property type="match status" value="1"/>
</dbReference>
<evidence type="ECO:0000313" key="5">
    <source>
        <dbReference type="EMBL" id="MBY6277649.1"/>
    </source>
</evidence>
<dbReference type="Gene3D" id="2.30.30.370">
    <property type="entry name" value="FAH"/>
    <property type="match status" value="1"/>
</dbReference>
<reference evidence="5" key="1">
    <citation type="submission" date="2017-11" db="EMBL/GenBank/DDBJ databases">
        <title>Three new genomes from thermophilic consortium.</title>
        <authorList>
            <person name="Quaggio R."/>
            <person name="Amgarten D."/>
            <person name="Setubal J.C."/>
        </authorList>
    </citation>
    <scope>NUCLEOTIDE SEQUENCE</scope>
    <source>
        <strain evidence="5">ZCTH01-B2</strain>
    </source>
</reference>
<dbReference type="Gene3D" id="3.90.850.10">
    <property type="entry name" value="Fumarylacetoacetase-like, C-terminal domain"/>
    <property type="match status" value="1"/>
</dbReference>
<dbReference type="EMBL" id="PIUK01000215">
    <property type="protein sequence ID" value="MBY6277649.1"/>
    <property type="molecule type" value="Genomic_DNA"/>
</dbReference>
<evidence type="ECO:0000313" key="6">
    <source>
        <dbReference type="Proteomes" id="UP000732377"/>
    </source>
</evidence>
<protein>
    <submittedName>
        <fullName evidence="5">FAA hydrolase family protein</fullName>
    </submittedName>
</protein>